<dbReference type="OrthoDB" id="7777654at2759"/>
<dbReference type="Proteomes" id="UP000030693">
    <property type="component" value="Unassembled WGS sequence"/>
</dbReference>
<dbReference type="Pfam" id="PF01593">
    <property type="entry name" value="Amino_oxidase"/>
    <property type="match status" value="1"/>
</dbReference>
<feature type="binding site" evidence="5">
    <location>
        <begin position="54"/>
        <end position="55"/>
    </location>
    <ligand>
        <name>FAD</name>
        <dbReference type="ChEBI" id="CHEBI:57692"/>
    </ligand>
</feature>
<dbReference type="PANTHER" id="PTHR43563:SF1">
    <property type="entry name" value="AMINE OXIDASE [FLAVIN-CONTAINING] B"/>
    <property type="match status" value="1"/>
</dbReference>
<dbReference type="InterPro" id="IPR001613">
    <property type="entry name" value="Flavin_amine_oxidase"/>
</dbReference>
<dbReference type="SUPFAM" id="SSF51905">
    <property type="entry name" value="FAD/NAD(P)-binding domain"/>
    <property type="match status" value="1"/>
</dbReference>
<dbReference type="InterPro" id="IPR036188">
    <property type="entry name" value="FAD/NAD-bd_sf"/>
</dbReference>
<dbReference type="Gene3D" id="3.90.660.10">
    <property type="match status" value="1"/>
</dbReference>
<feature type="binding site" evidence="5">
    <location>
        <position position="385"/>
    </location>
    <ligand>
        <name>substrate</name>
    </ligand>
</feature>
<keyword evidence="10" id="KW-1185">Reference proteome</keyword>
<proteinExistence type="inferred from homology"/>
<sequence length="676" mass="71795">MTGPLPDPAPPLAAGPAAGAAPEEFDVVIIGAGLSGLSAARRLQSRGLSVAVLEAQDRVGGRLLTNAPIDLADGTQSRPIDSGGAYVGPRQRRVLGLANELDVTTYKIYDQGNGLLRMNGQVTISEDPLPHSAIARLDLNDLILKTDSLIEQLEDNFWEGALASKLDSMSAEAWITTTGWTPEAREYYRVLIRSITCVEPPEVSFLHWLAGIRSAGGMRRTLAGDGGAQERKIIGGAAQLAHRLAEDVLMPGTVRMLHRVISVHYAHPDLPSAASASGSLNVERPEDGARIACENGAIFLAKRVIMALPPTLYPTIEFCPPLPAPKMHLAQRMPMGCVIKTMTFFKRPYWREKGLSGTIIDDQGPLALTYDDCQPDGSCPALVGFIVAGRALIESSSLLLPECPASQAAAEEQRRKLVEAQYRSILGEDIEITGYIEKDWSSDRFSGGCYSGVFIPGTATLLAGILATPHGPIHFAGTETCDVWFGYMEGAIQAGEREACQVALSLGLPSLPISTYPSMSQLNSPLSSRSPSSMYLSTAAQSDCQSSPSSSSASDSETSSPLGFDPKAGAPLSDKLAGTVPGSPVLPSASPSLFSLAESDASSPSDEEGYEPQQWADPEYVNWAAKAEHIPLWPYPKIQYWLPSVSTLAKMTVGASVVALAASAVAAGVILRSRLN</sequence>
<dbReference type="eggNOG" id="KOG0029">
    <property type="taxonomic scope" value="Eukaryota"/>
</dbReference>
<evidence type="ECO:0000256" key="5">
    <source>
        <dbReference type="PIRSR" id="PIRSR601613-1"/>
    </source>
</evidence>
<feature type="binding site" evidence="5">
    <location>
        <position position="479"/>
    </location>
    <ligand>
        <name>FAD</name>
        <dbReference type="ChEBI" id="CHEBI:57692"/>
    </ligand>
</feature>
<evidence type="ECO:0000256" key="1">
    <source>
        <dbReference type="ARBA" id="ARBA00001974"/>
    </source>
</evidence>
<evidence type="ECO:0000313" key="10">
    <source>
        <dbReference type="Proteomes" id="UP000030693"/>
    </source>
</evidence>
<evidence type="ECO:0000256" key="7">
    <source>
        <dbReference type="SAM" id="MobiDB-lite"/>
    </source>
</evidence>
<dbReference type="PANTHER" id="PTHR43563">
    <property type="entry name" value="AMINE OXIDASE"/>
    <property type="match status" value="1"/>
</dbReference>
<evidence type="ECO:0000256" key="4">
    <source>
        <dbReference type="ARBA" id="ARBA00048448"/>
    </source>
</evidence>
<evidence type="ECO:0000313" key="9">
    <source>
        <dbReference type="EMBL" id="KCV72466.1"/>
    </source>
</evidence>
<keyword evidence="3 6" id="KW-0560">Oxidoreductase</keyword>
<keyword evidence="6" id="KW-0274">FAD</keyword>
<feature type="transmembrane region" description="Helical" evidence="6">
    <location>
        <begin position="651"/>
        <end position="671"/>
    </location>
</feature>
<feature type="binding site" evidence="5">
    <location>
        <position position="35"/>
    </location>
    <ligand>
        <name>FAD</name>
        <dbReference type="ChEBI" id="CHEBI:57692"/>
    </ligand>
</feature>
<feature type="compositionally biased region" description="Low complexity" evidence="7">
    <location>
        <begin position="537"/>
        <end position="561"/>
    </location>
</feature>
<comment type="cofactor">
    <cofactor evidence="1 6">
        <name>FAD</name>
        <dbReference type="ChEBI" id="CHEBI:57692"/>
    </cofactor>
</comment>
<protein>
    <recommendedName>
        <fullName evidence="6">Amine oxidase</fullName>
        <ecNumber evidence="6">1.4.3.-</ecNumber>
    </recommendedName>
</protein>
<accession>A0A058ZEW0</accession>
<keyword evidence="6" id="KW-0472">Membrane</keyword>
<evidence type="ECO:0000256" key="2">
    <source>
        <dbReference type="ARBA" id="ARBA00005995"/>
    </source>
</evidence>
<dbReference type="GeneID" id="20524787"/>
<name>A0A058ZEW0_FONAL</name>
<dbReference type="EMBL" id="KB932201">
    <property type="protein sequence ID" value="KCV72466.1"/>
    <property type="molecule type" value="Genomic_DNA"/>
</dbReference>
<feature type="binding site" evidence="5">
    <location>
        <position position="260"/>
    </location>
    <ligand>
        <name>FAD</name>
        <dbReference type="ChEBI" id="CHEBI:57692"/>
    </ligand>
</feature>
<dbReference type="OMA" id="PIHWAGT"/>
<organism evidence="9">
    <name type="scientific">Fonticula alba</name>
    <name type="common">Slime mold</name>
    <dbReference type="NCBI Taxonomy" id="691883"/>
    <lineage>
        <taxon>Eukaryota</taxon>
        <taxon>Rotosphaerida</taxon>
        <taxon>Fonticulaceae</taxon>
        <taxon>Fonticula</taxon>
    </lineage>
</organism>
<dbReference type="RefSeq" id="XP_009492167.1">
    <property type="nucleotide sequence ID" value="XM_009493892.1"/>
</dbReference>
<feature type="region of interest" description="Disordered" evidence="7">
    <location>
        <begin position="537"/>
        <end position="568"/>
    </location>
</feature>
<dbReference type="PRINTS" id="PR00757">
    <property type="entry name" value="AMINEOXDASEF"/>
</dbReference>
<reference evidence="9" key="1">
    <citation type="submission" date="2013-04" db="EMBL/GenBank/DDBJ databases">
        <title>The Genome Sequence of Fonticula alba ATCC 38817.</title>
        <authorList>
            <consortium name="The Broad Institute Genomics Platform"/>
            <person name="Russ C."/>
            <person name="Cuomo C."/>
            <person name="Burger G."/>
            <person name="Gray M.W."/>
            <person name="Holland P.W.H."/>
            <person name="King N."/>
            <person name="Lang F.B.F."/>
            <person name="Roger A.J."/>
            <person name="Ruiz-Trillo I."/>
            <person name="Brown M."/>
            <person name="Walker B."/>
            <person name="Young S."/>
            <person name="Zeng Q."/>
            <person name="Gargeya S."/>
            <person name="Fitzgerald M."/>
            <person name="Haas B."/>
            <person name="Abouelleil A."/>
            <person name="Allen A.W."/>
            <person name="Alvarado L."/>
            <person name="Arachchi H.M."/>
            <person name="Berlin A.M."/>
            <person name="Chapman S.B."/>
            <person name="Gainer-Dewar J."/>
            <person name="Goldberg J."/>
            <person name="Griggs A."/>
            <person name="Gujja S."/>
            <person name="Hansen M."/>
            <person name="Howarth C."/>
            <person name="Imamovic A."/>
            <person name="Ireland A."/>
            <person name="Larimer J."/>
            <person name="McCowan C."/>
            <person name="Murphy C."/>
            <person name="Pearson M."/>
            <person name="Poon T.W."/>
            <person name="Priest M."/>
            <person name="Roberts A."/>
            <person name="Saif S."/>
            <person name="Shea T."/>
            <person name="Sisk P."/>
            <person name="Sykes S."/>
            <person name="Wortman J."/>
            <person name="Nusbaum C."/>
            <person name="Birren B."/>
        </authorList>
    </citation>
    <scope>NUCLEOTIDE SEQUENCE [LARGE SCALE GENOMIC DNA]</scope>
    <source>
        <strain evidence="9">ATCC 38817</strain>
    </source>
</reference>
<keyword evidence="6" id="KW-0285">Flavoprotein</keyword>
<evidence type="ECO:0000256" key="3">
    <source>
        <dbReference type="ARBA" id="ARBA00023002"/>
    </source>
</evidence>
<evidence type="ECO:0000256" key="6">
    <source>
        <dbReference type="RuleBase" id="RU362067"/>
    </source>
</evidence>
<dbReference type="InterPro" id="IPR050703">
    <property type="entry name" value="Flavin_MAO"/>
</dbReference>
<dbReference type="Gene3D" id="1.10.405.10">
    <property type="entry name" value="Guanine Nucleotide Dissociation Inhibitor, domain 1"/>
    <property type="match status" value="1"/>
</dbReference>
<dbReference type="Gene3D" id="3.50.50.60">
    <property type="entry name" value="FAD/NAD(P)-binding domain"/>
    <property type="match status" value="1"/>
</dbReference>
<dbReference type="STRING" id="691883.A0A058ZEW0"/>
<dbReference type="InterPro" id="IPR002937">
    <property type="entry name" value="Amino_oxidase"/>
</dbReference>
<comment type="catalytic activity">
    <reaction evidence="4">
        <text>a secondary aliphatic amine + O2 + H2O = a primary amine + an aldehyde + H2O2</text>
        <dbReference type="Rhea" id="RHEA:26414"/>
        <dbReference type="ChEBI" id="CHEBI:15377"/>
        <dbReference type="ChEBI" id="CHEBI:15379"/>
        <dbReference type="ChEBI" id="CHEBI:16240"/>
        <dbReference type="ChEBI" id="CHEBI:17478"/>
        <dbReference type="ChEBI" id="CHEBI:58855"/>
        <dbReference type="ChEBI" id="CHEBI:65296"/>
        <dbReference type="EC" id="1.4.3.4"/>
    </reaction>
</comment>
<dbReference type="EC" id="1.4.3.-" evidence="6"/>
<comment type="similarity">
    <text evidence="2 6">Belongs to the flavin monoamine oxidase family.</text>
</comment>
<feature type="domain" description="Amine oxidase" evidence="8">
    <location>
        <begin position="34"/>
        <end position="502"/>
    </location>
</feature>
<gene>
    <name evidence="9" type="ORF">H696_00062</name>
</gene>
<keyword evidence="6" id="KW-0812">Transmembrane</keyword>
<dbReference type="SUPFAM" id="SSF54373">
    <property type="entry name" value="FAD-linked reductases, C-terminal domain"/>
    <property type="match status" value="1"/>
</dbReference>
<evidence type="ECO:0000259" key="8">
    <source>
        <dbReference type="Pfam" id="PF01593"/>
    </source>
</evidence>
<dbReference type="AlphaFoldDB" id="A0A058ZEW0"/>
<keyword evidence="6" id="KW-1133">Transmembrane helix</keyword>
<dbReference type="GO" id="GO:0097621">
    <property type="term" value="F:monoamine oxidase activity"/>
    <property type="evidence" value="ECO:0007669"/>
    <property type="project" value="UniProtKB-EC"/>
</dbReference>